<dbReference type="AlphaFoldDB" id="A0AAD5SEL5"/>
<reference evidence="1" key="1">
    <citation type="submission" date="2020-05" db="EMBL/GenBank/DDBJ databases">
        <title>Phylogenomic resolution of chytrid fungi.</title>
        <authorList>
            <person name="Stajich J.E."/>
            <person name="Amses K."/>
            <person name="Simmons R."/>
            <person name="Seto K."/>
            <person name="Myers J."/>
            <person name="Bonds A."/>
            <person name="Quandt C.A."/>
            <person name="Barry K."/>
            <person name="Liu P."/>
            <person name="Grigoriev I."/>
            <person name="Longcore J.E."/>
            <person name="James T.Y."/>
        </authorList>
    </citation>
    <scope>NUCLEOTIDE SEQUENCE</scope>
    <source>
        <strain evidence="1">JEL0318</strain>
    </source>
</reference>
<evidence type="ECO:0000313" key="1">
    <source>
        <dbReference type="EMBL" id="KAJ3052574.1"/>
    </source>
</evidence>
<sequence length="143" mass="16379">MSFEVGGEIEVKKFIQYDPVIAKVIIKSGTVTKGDYIPQIGQVIKISDDGEEIEEAKEREKPWIITTHVSDDMFKELMPHLQFKILLTLGDRMHKLTQLAYNKHGLDNQLCEGDEDPHKDESVLERFMNEYMGGAKKIKMPIS</sequence>
<dbReference type="Proteomes" id="UP001212841">
    <property type="component" value="Unassembled WGS sequence"/>
</dbReference>
<proteinExistence type="predicted"/>
<comment type="caution">
    <text evidence="1">The sequence shown here is derived from an EMBL/GenBank/DDBJ whole genome shotgun (WGS) entry which is preliminary data.</text>
</comment>
<gene>
    <name evidence="1" type="ORF">HK097_006043</name>
</gene>
<evidence type="ECO:0000313" key="2">
    <source>
        <dbReference type="Proteomes" id="UP001212841"/>
    </source>
</evidence>
<protein>
    <submittedName>
        <fullName evidence="1">Uncharacterized protein</fullName>
    </submittedName>
</protein>
<keyword evidence="2" id="KW-1185">Reference proteome</keyword>
<organism evidence="1 2">
    <name type="scientific">Rhizophlyctis rosea</name>
    <dbReference type="NCBI Taxonomy" id="64517"/>
    <lineage>
        <taxon>Eukaryota</taxon>
        <taxon>Fungi</taxon>
        <taxon>Fungi incertae sedis</taxon>
        <taxon>Chytridiomycota</taxon>
        <taxon>Chytridiomycota incertae sedis</taxon>
        <taxon>Chytridiomycetes</taxon>
        <taxon>Rhizophlyctidales</taxon>
        <taxon>Rhizophlyctidaceae</taxon>
        <taxon>Rhizophlyctis</taxon>
    </lineage>
</organism>
<accession>A0AAD5SEL5</accession>
<dbReference type="EMBL" id="JADGJD010000283">
    <property type="protein sequence ID" value="KAJ3052574.1"/>
    <property type="molecule type" value="Genomic_DNA"/>
</dbReference>
<name>A0AAD5SEL5_9FUNG</name>